<keyword evidence="5" id="KW-1185">Reference proteome</keyword>
<protein>
    <submittedName>
        <fullName evidence="4">Phosphoenolpyruvate-dihydroxyacetone phosphotransferase ADP-binding subunit</fullName>
        <ecNumber evidence="4">2.7.-.-</ecNumber>
        <ecNumber evidence="4">2.7.1.121</ecNumber>
        <ecNumber evidence="4">2.7.1.29</ecNumber>
    </submittedName>
</protein>
<dbReference type="AlphaFoldDB" id="A0A0N1KIT1"/>
<dbReference type="GO" id="GO:0004371">
    <property type="term" value="F:glycerone kinase activity"/>
    <property type="evidence" value="ECO:0007669"/>
    <property type="project" value="UniProtKB-EC"/>
</dbReference>
<dbReference type="GO" id="GO:0005829">
    <property type="term" value="C:cytosol"/>
    <property type="evidence" value="ECO:0007669"/>
    <property type="project" value="TreeGrafter"/>
</dbReference>
<dbReference type="Gene3D" id="1.25.40.340">
    <property type="match status" value="1"/>
</dbReference>
<dbReference type="PANTHER" id="PTHR28629">
    <property type="entry name" value="TRIOKINASE/FMN CYCLASE"/>
    <property type="match status" value="1"/>
</dbReference>
<evidence type="ECO:0000313" key="5">
    <source>
        <dbReference type="Proteomes" id="UP000053226"/>
    </source>
</evidence>
<dbReference type="FunFam" id="1.25.40.340:FF:000002">
    <property type="entry name" value="Dihydroxyacetone kinase, L subunit"/>
    <property type="match status" value="1"/>
</dbReference>
<dbReference type="EMBL" id="LGAA01000003">
    <property type="protein sequence ID" value="KPD04116.1"/>
    <property type="molecule type" value="Genomic_DNA"/>
</dbReference>
<sequence length="217" mass="23045">MNLSSQQTVQWLTKCAEIFAREQDNLTELDRAIGDGDHGLNMHRGFQKVAEKLPSVADKNIAIILKTTGMTLLSSVGGASGPLFGTFFIKAAQAAADKPYLTLADLAEIITAGTEGVAMRGKAEPGDKTMCDVWWPVSESLSISATQNLPLDQALKEAIIAARLALEATVPMQARKGRASYLGERSIGHQDPGATSVLLMMDTLQQIVSASSASSVN</sequence>
<dbReference type="InterPro" id="IPR012737">
    <property type="entry name" value="DhaK_L_YcgS"/>
</dbReference>
<dbReference type="RefSeq" id="WP_053907008.1">
    <property type="nucleotide sequence ID" value="NZ_CAWMUS010000003.1"/>
</dbReference>
<keyword evidence="2" id="KW-0418">Kinase</keyword>
<dbReference type="OrthoDB" id="9800291at2"/>
<dbReference type="InterPro" id="IPR050861">
    <property type="entry name" value="Dihydroxyacetone_Kinase"/>
</dbReference>
<keyword evidence="4" id="KW-0670">Pyruvate</keyword>
<accession>A0A0N1KIT1</accession>
<dbReference type="EC" id="2.7.1.29" evidence="4"/>
<dbReference type="PANTHER" id="PTHR28629:SF4">
    <property type="entry name" value="TRIOKINASE_FMN CYCLASE"/>
    <property type="match status" value="1"/>
</dbReference>
<dbReference type="EC" id="2.7.-.-" evidence="4"/>
<name>A0A0N1KIT1_9GAMM</name>
<evidence type="ECO:0000256" key="2">
    <source>
        <dbReference type="ARBA" id="ARBA00022777"/>
    </source>
</evidence>
<reference evidence="4 5" key="1">
    <citation type="submission" date="2015-07" db="EMBL/GenBank/DDBJ databases">
        <title>ATOL: Assembling a taxonomically balanced genome-scale reconstruction of the evolutionary history of the Enterobacteriaceae.</title>
        <authorList>
            <person name="Plunkett G.III."/>
            <person name="Neeno-Eckwall E.C."/>
            <person name="Glasner J.D."/>
            <person name="Perna N.T."/>
        </authorList>
    </citation>
    <scope>NUCLEOTIDE SEQUENCE [LARGE SCALE GENOMIC DNA]</scope>
    <source>
        <strain evidence="4 5">ATCC 35017</strain>
    </source>
</reference>
<keyword evidence="1 4" id="KW-0808">Transferase</keyword>
<dbReference type="Proteomes" id="UP000053226">
    <property type="component" value="Unassembled WGS sequence"/>
</dbReference>
<dbReference type="EC" id="2.7.1.121" evidence="4"/>
<dbReference type="InterPro" id="IPR036117">
    <property type="entry name" value="DhaL_dom_sf"/>
</dbReference>
<dbReference type="NCBIfam" id="TIGR02365">
    <property type="entry name" value="dha_L_ycgS"/>
    <property type="match status" value="1"/>
</dbReference>
<dbReference type="Pfam" id="PF02734">
    <property type="entry name" value="Dak2"/>
    <property type="match status" value="1"/>
</dbReference>
<dbReference type="GO" id="GO:0047324">
    <property type="term" value="F:phosphoenolpyruvate-glycerone phosphotransferase activity"/>
    <property type="evidence" value="ECO:0007669"/>
    <property type="project" value="UniProtKB-EC"/>
</dbReference>
<comment type="caution">
    <text evidence="4">The sequence shown here is derived from an EMBL/GenBank/DDBJ whole genome shotgun (WGS) entry which is preliminary data.</text>
</comment>
<dbReference type="GO" id="GO:0019563">
    <property type="term" value="P:glycerol catabolic process"/>
    <property type="evidence" value="ECO:0007669"/>
    <property type="project" value="TreeGrafter"/>
</dbReference>
<evidence type="ECO:0000256" key="1">
    <source>
        <dbReference type="ARBA" id="ARBA00022679"/>
    </source>
</evidence>
<dbReference type="InterPro" id="IPR004007">
    <property type="entry name" value="DhaL_dom"/>
</dbReference>
<dbReference type="SMART" id="SM01120">
    <property type="entry name" value="Dak2"/>
    <property type="match status" value="1"/>
</dbReference>
<evidence type="ECO:0000259" key="3">
    <source>
        <dbReference type="PROSITE" id="PS51480"/>
    </source>
</evidence>
<gene>
    <name evidence="4" type="ORF">M992_0221</name>
</gene>
<feature type="domain" description="DhaL" evidence="3">
    <location>
        <begin position="6"/>
        <end position="206"/>
    </location>
</feature>
<dbReference type="PROSITE" id="PS51480">
    <property type="entry name" value="DHAL"/>
    <property type="match status" value="1"/>
</dbReference>
<dbReference type="SUPFAM" id="SSF101473">
    <property type="entry name" value="DhaL-like"/>
    <property type="match status" value="1"/>
</dbReference>
<evidence type="ECO:0000313" key="4">
    <source>
        <dbReference type="EMBL" id="KPD04116.1"/>
    </source>
</evidence>
<organism evidence="4 5">
    <name type="scientific">Moellerella wisconsensis ATCC 35017</name>
    <dbReference type="NCBI Taxonomy" id="1354267"/>
    <lineage>
        <taxon>Bacteria</taxon>
        <taxon>Pseudomonadati</taxon>
        <taxon>Pseudomonadota</taxon>
        <taxon>Gammaproteobacteria</taxon>
        <taxon>Enterobacterales</taxon>
        <taxon>Morganellaceae</taxon>
        <taxon>Moellerella</taxon>
    </lineage>
</organism>
<proteinExistence type="predicted"/>